<feature type="compositionally biased region" description="Polar residues" evidence="1">
    <location>
        <begin position="1"/>
        <end position="46"/>
    </location>
</feature>
<evidence type="ECO:0000256" key="2">
    <source>
        <dbReference type="SAM" id="Phobius"/>
    </source>
</evidence>
<reference evidence="3 4" key="1">
    <citation type="submission" date="2018-03" db="EMBL/GenBank/DDBJ databases">
        <title>Genomic Encyclopedia of Archaeal and Bacterial Type Strains, Phase II (KMG-II): from individual species to whole genera.</title>
        <authorList>
            <person name="Goeker M."/>
        </authorList>
    </citation>
    <scope>NUCLEOTIDE SEQUENCE [LARGE SCALE GENOMIC DNA]</scope>
    <source>
        <strain evidence="3 4">DSM 100214</strain>
    </source>
</reference>
<evidence type="ECO:0000256" key="1">
    <source>
        <dbReference type="SAM" id="MobiDB-lite"/>
    </source>
</evidence>
<keyword evidence="2" id="KW-0812">Transmembrane</keyword>
<dbReference type="OrthoDB" id="9960547at2"/>
<dbReference type="Proteomes" id="UP000247973">
    <property type="component" value="Unassembled WGS sequence"/>
</dbReference>
<keyword evidence="4" id="KW-1185">Reference proteome</keyword>
<dbReference type="RefSeq" id="WP_110310994.1">
    <property type="nucleotide sequence ID" value="NZ_QICL01000014.1"/>
</dbReference>
<proteinExistence type="predicted"/>
<keyword evidence="2" id="KW-0472">Membrane</keyword>
<accession>A0A2V3PNH3</accession>
<dbReference type="EMBL" id="QICL01000014">
    <property type="protein sequence ID" value="PXV63352.1"/>
    <property type="molecule type" value="Genomic_DNA"/>
</dbReference>
<gene>
    <name evidence="3" type="ORF">CLV62_11469</name>
</gene>
<evidence type="ECO:0000313" key="3">
    <source>
        <dbReference type="EMBL" id="PXV63352.1"/>
    </source>
</evidence>
<name>A0A2V3PNH3_9BACT</name>
<feature type="transmembrane region" description="Helical" evidence="2">
    <location>
        <begin position="71"/>
        <end position="88"/>
    </location>
</feature>
<feature type="region of interest" description="Disordered" evidence="1">
    <location>
        <begin position="1"/>
        <end position="62"/>
    </location>
</feature>
<sequence>MAISDYTNSLDPNVSSETATPFNNELPSSETMNQIETETTVSNTTAYAGYNPNDDDNAPELGAVDSPVGDAWAPLIVFVVLYVARIIHKERKKMNRLYLNKI</sequence>
<protein>
    <submittedName>
        <fullName evidence="3">Uncharacterized protein</fullName>
    </submittedName>
</protein>
<keyword evidence="2" id="KW-1133">Transmembrane helix</keyword>
<dbReference type="AlphaFoldDB" id="A0A2V3PNH3"/>
<organism evidence="3 4">
    <name type="scientific">Dysgonomonas alginatilytica</name>
    <dbReference type="NCBI Taxonomy" id="1605892"/>
    <lineage>
        <taxon>Bacteria</taxon>
        <taxon>Pseudomonadati</taxon>
        <taxon>Bacteroidota</taxon>
        <taxon>Bacteroidia</taxon>
        <taxon>Bacteroidales</taxon>
        <taxon>Dysgonomonadaceae</taxon>
        <taxon>Dysgonomonas</taxon>
    </lineage>
</organism>
<evidence type="ECO:0000313" key="4">
    <source>
        <dbReference type="Proteomes" id="UP000247973"/>
    </source>
</evidence>
<comment type="caution">
    <text evidence="3">The sequence shown here is derived from an EMBL/GenBank/DDBJ whole genome shotgun (WGS) entry which is preliminary data.</text>
</comment>